<dbReference type="InterPro" id="IPR011545">
    <property type="entry name" value="DEAD/DEAH_box_helicase_dom"/>
</dbReference>
<dbReference type="PROSITE" id="PS51192">
    <property type="entry name" value="HELICASE_ATP_BIND_1"/>
    <property type="match status" value="1"/>
</dbReference>
<comment type="subcellular location">
    <subcellularLocation>
        <location evidence="1 13">Cytoplasm</location>
    </subcellularLocation>
</comment>
<reference evidence="16" key="1">
    <citation type="journal article" date="2020" name="mSystems">
        <title>Genome- and Community-Level Interaction Insights into Carbon Utilization and Element Cycling Functions of Hydrothermarchaeota in Hydrothermal Sediment.</title>
        <authorList>
            <person name="Zhou Z."/>
            <person name="Liu Y."/>
            <person name="Xu W."/>
            <person name="Pan J."/>
            <person name="Luo Z.H."/>
            <person name="Li M."/>
        </authorList>
    </citation>
    <scope>NUCLEOTIDE SEQUENCE [LARGE SCALE GENOMIC DNA]</scope>
    <source>
        <strain evidence="16">SpSt-573</strain>
    </source>
</reference>
<evidence type="ECO:0000256" key="2">
    <source>
        <dbReference type="ARBA" id="ARBA00022490"/>
    </source>
</evidence>
<dbReference type="GO" id="GO:0005737">
    <property type="term" value="C:cytoplasm"/>
    <property type="evidence" value="ECO:0007669"/>
    <property type="project" value="UniProtKB-SubCell"/>
</dbReference>
<dbReference type="GO" id="GO:0003684">
    <property type="term" value="F:damaged DNA binding"/>
    <property type="evidence" value="ECO:0007669"/>
    <property type="project" value="InterPro"/>
</dbReference>
<evidence type="ECO:0000256" key="9">
    <source>
        <dbReference type="ARBA" id="ARBA00023204"/>
    </source>
</evidence>
<keyword evidence="9 13" id="KW-0234">DNA repair</keyword>
<gene>
    <name evidence="13 16" type="primary">mfd</name>
    <name evidence="16" type="ORF">ENT37_00255</name>
</gene>
<comment type="similarity">
    <text evidence="11 13">In the C-terminal section; belongs to the helicase family. RecG subfamily.</text>
</comment>
<dbReference type="SUPFAM" id="SSF141259">
    <property type="entry name" value="CarD-like"/>
    <property type="match status" value="1"/>
</dbReference>
<evidence type="ECO:0000256" key="1">
    <source>
        <dbReference type="ARBA" id="ARBA00004496"/>
    </source>
</evidence>
<dbReference type="Pfam" id="PF02559">
    <property type="entry name" value="CarD_TRCF_RID"/>
    <property type="match status" value="1"/>
</dbReference>
<dbReference type="GO" id="GO:0000716">
    <property type="term" value="P:transcription-coupled nucleotide-excision repair, DNA damage recognition"/>
    <property type="evidence" value="ECO:0007669"/>
    <property type="project" value="UniProtKB-UniRule"/>
</dbReference>
<dbReference type="Gene3D" id="3.40.50.300">
    <property type="entry name" value="P-loop containing nucleotide triphosphate hydrolases"/>
    <property type="match status" value="2"/>
</dbReference>
<dbReference type="Pfam" id="PF00270">
    <property type="entry name" value="DEAD"/>
    <property type="match status" value="1"/>
</dbReference>
<keyword evidence="2 13" id="KW-0963">Cytoplasm</keyword>
<dbReference type="PROSITE" id="PS51194">
    <property type="entry name" value="HELICASE_CTER"/>
    <property type="match status" value="1"/>
</dbReference>
<keyword evidence="5 13" id="KW-0378">Hydrolase</keyword>
<evidence type="ECO:0000256" key="11">
    <source>
        <dbReference type="ARBA" id="ARBA00061399"/>
    </source>
</evidence>
<sequence>MEVPLLERIRAVPAFQDLVTDLKSGMSVPGLALPRSARLPVSEALRRELARPVLFITDKADRALMLADELGFWSPASPRFYFPEPNPLFYEQAAWGNVTRRDRLQVLAALASLSIPGSPRPGEPPIIIAPVRAVMTRTLPRREFLKASKSIQVKQVISPDMLQRSLVEMGYQPADLVVEPGQFSRRGGILDVWPPAELNPARLEFFGDEVDTLRSFDPATQRKLQSIDRISITPAREILQGKHSTEIELDEFSIPLVHTTPATIIDYLPHISLVLIDDLDRVQMAATEIEEQAVKLRTESIAEGTLPEDFPVPYVSWSELIDHLSGKVWVELGRTTADENPKLAEYFTPGPRYGGRLKPFLEYVYERCQAGDQVVVVSRQIARIQELWQEQAQSANTVRPNFVEGTLSEGWVLRLPDGKNLHLLTDSEIFGWERPQPRLRSRQIVSPPEAEYTDFKVGDYVVHVDYGVGRYAGLMRRVMEGVEREYLTLEYDEGDTLFVPVYQADRLSRYVGPSGETPALTRLGGNEWQGIKQRVRESVLEVAKELLDLYAQRQIAKGFAFSKDTPWQQDLEAGFPYIETEDQLRAIEAVKRDMERPRPMDRLLCGDVGYGKTEVALRAAFKAVMDGKQVAVLVPTTVLAQQHFETFRQRLAPFPVTVEMLSRFRNPREQNRIVRQLAEGSVDIIIGTHRLLQPDVQFRDLGLVIIDEEQRFGVTHKEHFKKLRTSVDVLTLTATPIPRTLYMALTGVRDISQINTPPAERLPIITHIGPYSTRLVRQAILREIERGGQVFFVHNRVQTIHGMKQHLQKLVPEARIGVAHGQMPEDELSNVMMQFTAGEIDVLLCTSIIESGLDIPNANTLIVDRGDTFGLAQLYQLRGRVGRGAQRAYAYFFRHRKKNPTPEGQERLEIIAENTQLGSGYSIAMRDLEMRGAGELLGTRQHGMIAAVGFHLYTRMLAQAVRQLREAMGLKGSEEEQEPTAVRFPVSVDLPLAIGIPVEYVPDPHLRLKLYRRLADLEQESELDTLEEEFIDRFGPLPEEVKNLLFQMRVKIRAQKAGLASISFEGDQLVLRFPALPEGVHDRNLPALGKDVRAGKNAYWLMGGGNGDGSWKKRLLDVLSDMIEAYQPNHVEQVVR</sequence>
<keyword evidence="7 13" id="KW-0067">ATP-binding</keyword>
<dbReference type="AlphaFoldDB" id="A0A7C4PIH6"/>
<dbReference type="Pfam" id="PF00271">
    <property type="entry name" value="Helicase_C"/>
    <property type="match status" value="1"/>
</dbReference>
<dbReference type="InterPro" id="IPR004576">
    <property type="entry name" value="Mfd"/>
</dbReference>
<dbReference type="FunFam" id="3.40.50.300:FF:000546">
    <property type="entry name" value="Transcription-repair-coupling factor"/>
    <property type="match status" value="1"/>
</dbReference>
<keyword evidence="6" id="KW-0347">Helicase</keyword>
<dbReference type="HAMAP" id="MF_00969">
    <property type="entry name" value="TRCF"/>
    <property type="match status" value="1"/>
</dbReference>
<keyword evidence="4 13" id="KW-0227">DNA damage</keyword>
<dbReference type="GO" id="GO:0005524">
    <property type="term" value="F:ATP binding"/>
    <property type="evidence" value="ECO:0007669"/>
    <property type="project" value="UniProtKB-UniRule"/>
</dbReference>
<evidence type="ECO:0000256" key="5">
    <source>
        <dbReference type="ARBA" id="ARBA00022801"/>
    </source>
</evidence>
<dbReference type="InterPro" id="IPR027417">
    <property type="entry name" value="P-loop_NTPase"/>
</dbReference>
<comment type="similarity">
    <text evidence="10 13">In the N-terminal section; belongs to the UvrB family.</text>
</comment>
<dbReference type="PANTHER" id="PTHR47964:SF1">
    <property type="entry name" value="ATP-DEPENDENT DNA HELICASE HOMOLOG RECG, CHLOROPLASTIC"/>
    <property type="match status" value="1"/>
</dbReference>
<keyword evidence="3 13" id="KW-0547">Nucleotide-binding</keyword>
<dbReference type="InterPro" id="IPR014001">
    <property type="entry name" value="Helicase_ATP-bd"/>
</dbReference>
<evidence type="ECO:0000256" key="12">
    <source>
        <dbReference type="ARBA" id="ARBA00070128"/>
    </source>
</evidence>
<dbReference type="InterPro" id="IPR036101">
    <property type="entry name" value="CarD-like/TRCF_RID_sf"/>
</dbReference>
<dbReference type="SUPFAM" id="SSF52540">
    <property type="entry name" value="P-loop containing nucleoside triphosphate hydrolases"/>
    <property type="match status" value="3"/>
</dbReference>
<dbReference type="InterPro" id="IPR041471">
    <property type="entry name" value="UvrB_inter"/>
</dbReference>
<dbReference type="Gene3D" id="3.30.2060.10">
    <property type="entry name" value="Penicillin-binding protein 1b domain"/>
    <property type="match status" value="1"/>
</dbReference>
<dbReference type="Pfam" id="PF17757">
    <property type="entry name" value="UvrB_inter"/>
    <property type="match status" value="1"/>
</dbReference>
<dbReference type="Gene3D" id="3.90.1150.50">
    <property type="entry name" value="Transcription-repair-coupling factor, D7 domain"/>
    <property type="match status" value="1"/>
</dbReference>
<comment type="function">
    <text evidence="13">Couples transcription and DNA repair by recognizing RNA polymerase (RNAP) stalled at DNA lesions. Mediates ATP-dependent release of RNAP and its truncated transcript from the DNA, and recruitment of nucleotide excision repair machinery to the damaged site.</text>
</comment>
<evidence type="ECO:0000259" key="15">
    <source>
        <dbReference type="PROSITE" id="PS51194"/>
    </source>
</evidence>
<dbReference type="EC" id="3.6.4.-" evidence="13"/>
<dbReference type="EMBL" id="DSYK01000011">
    <property type="protein sequence ID" value="HGS20284.1"/>
    <property type="molecule type" value="Genomic_DNA"/>
</dbReference>
<dbReference type="InterPro" id="IPR003711">
    <property type="entry name" value="CarD-like/TRCF_RID"/>
</dbReference>
<dbReference type="InterPro" id="IPR037235">
    <property type="entry name" value="TRCF-like_C_D7"/>
</dbReference>
<proteinExistence type="inferred from homology"/>
<dbReference type="Pfam" id="PF03461">
    <property type="entry name" value="TRCF"/>
    <property type="match status" value="1"/>
</dbReference>
<evidence type="ECO:0000256" key="4">
    <source>
        <dbReference type="ARBA" id="ARBA00022763"/>
    </source>
</evidence>
<dbReference type="SMART" id="SM00490">
    <property type="entry name" value="HELICc"/>
    <property type="match status" value="1"/>
</dbReference>
<feature type="domain" description="Helicase ATP-binding" evidence="14">
    <location>
        <begin position="593"/>
        <end position="754"/>
    </location>
</feature>
<evidence type="ECO:0000256" key="10">
    <source>
        <dbReference type="ARBA" id="ARBA00061104"/>
    </source>
</evidence>
<dbReference type="SMART" id="SM00487">
    <property type="entry name" value="DEXDc"/>
    <property type="match status" value="1"/>
</dbReference>
<dbReference type="InterPro" id="IPR001650">
    <property type="entry name" value="Helicase_C-like"/>
</dbReference>
<dbReference type="SUPFAM" id="SSF143517">
    <property type="entry name" value="TRCF domain-like"/>
    <property type="match status" value="1"/>
</dbReference>
<dbReference type="SMART" id="SM00982">
    <property type="entry name" value="TRCF"/>
    <property type="match status" value="1"/>
</dbReference>
<dbReference type="NCBIfam" id="TIGR00580">
    <property type="entry name" value="mfd"/>
    <property type="match status" value="1"/>
</dbReference>
<dbReference type="GO" id="GO:0016787">
    <property type="term" value="F:hydrolase activity"/>
    <property type="evidence" value="ECO:0007669"/>
    <property type="project" value="UniProtKB-KW"/>
</dbReference>
<evidence type="ECO:0000256" key="3">
    <source>
        <dbReference type="ARBA" id="ARBA00022741"/>
    </source>
</evidence>
<dbReference type="Gene3D" id="3.40.50.11180">
    <property type="match status" value="1"/>
</dbReference>
<dbReference type="Gene3D" id="2.40.10.170">
    <property type="match status" value="1"/>
</dbReference>
<dbReference type="InterPro" id="IPR005118">
    <property type="entry name" value="TRCF_C"/>
</dbReference>
<organism evidence="16">
    <name type="scientific">Anaerolinea thermolimosa</name>
    <dbReference type="NCBI Taxonomy" id="229919"/>
    <lineage>
        <taxon>Bacteria</taxon>
        <taxon>Bacillati</taxon>
        <taxon>Chloroflexota</taxon>
        <taxon>Anaerolineae</taxon>
        <taxon>Anaerolineales</taxon>
        <taxon>Anaerolineaceae</taxon>
        <taxon>Anaerolinea</taxon>
    </lineage>
</organism>
<evidence type="ECO:0000256" key="13">
    <source>
        <dbReference type="HAMAP-Rule" id="MF_00969"/>
    </source>
</evidence>
<comment type="caution">
    <text evidence="16">The sequence shown here is derived from an EMBL/GenBank/DDBJ whole genome shotgun (WGS) entry which is preliminary data.</text>
</comment>
<accession>A0A7C4PIH6</accession>
<dbReference type="SMART" id="SM01058">
    <property type="entry name" value="CarD_TRCF"/>
    <property type="match status" value="1"/>
</dbReference>
<evidence type="ECO:0000313" key="16">
    <source>
        <dbReference type="EMBL" id="HGS20284.1"/>
    </source>
</evidence>
<dbReference type="GO" id="GO:0003678">
    <property type="term" value="F:DNA helicase activity"/>
    <property type="evidence" value="ECO:0007669"/>
    <property type="project" value="TreeGrafter"/>
</dbReference>
<feature type="domain" description="Helicase C-terminal" evidence="15">
    <location>
        <begin position="775"/>
        <end position="929"/>
    </location>
</feature>
<evidence type="ECO:0000256" key="6">
    <source>
        <dbReference type="ARBA" id="ARBA00022806"/>
    </source>
</evidence>
<dbReference type="InterPro" id="IPR047112">
    <property type="entry name" value="RecG/Mfd"/>
</dbReference>
<evidence type="ECO:0000256" key="7">
    <source>
        <dbReference type="ARBA" id="ARBA00022840"/>
    </source>
</evidence>
<name>A0A7C4PIH6_9CHLR</name>
<evidence type="ECO:0000259" key="14">
    <source>
        <dbReference type="PROSITE" id="PS51192"/>
    </source>
</evidence>
<evidence type="ECO:0000256" key="8">
    <source>
        <dbReference type="ARBA" id="ARBA00023125"/>
    </source>
</evidence>
<keyword evidence="8 13" id="KW-0238">DNA-binding</keyword>
<dbReference type="GO" id="GO:0006355">
    <property type="term" value="P:regulation of DNA-templated transcription"/>
    <property type="evidence" value="ECO:0007669"/>
    <property type="project" value="UniProtKB-UniRule"/>
</dbReference>
<dbReference type="CDD" id="cd17991">
    <property type="entry name" value="DEXHc_TRCF"/>
    <property type="match status" value="1"/>
</dbReference>
<dbReference type="PANTHER" id="PTHR47964">
    <property type="entry name" value="ATP-DEPENDENT DNA HELICASE HOMOLOG RECG, CHLOROPLASTIC"/>
    <property type="match status" value="1"/>
</dbReference>
<protein>
    <recommendedName>
        <fullName evidence="12 13">Transcription-repair-coupling factor</fullName>
        <shortName evidence="13">TRCF</shortName>
        <ecNumber evidence="13">3.6.4.-</ecNumber>
    </recommendedName>
</protein>